<dbReference type="Pfam" id="PF12318">
    <property type="entry name" value="FAD-SLDH"/>
    <property type="match status" value="1"/>
</dbReference>
<keyword evidence="3" id="KW-1185">Reference proteome</keyword>
<gene>
    <name evidence="2" type="ORF">L9G74_00365</name>
</gene>
<proteinExistence type="predicted"/>
<dbReference type="InterPro" id="IPR024651">
    <property type="entry name" value="FAD-SLDH_ssu"/>
</dbReference>
<dbReference type="RefSeq" id="WP_238894192.1">
    <property type="nucleotide sequence ID" value="NZ_JAKOGG010000001.1"/>
</dbReference>
<reference evidence="3" key="1">
    <citation type="submission" date="2023-07" db="EMBL/GenBank/DDBJ databases">
        <title>Shewanella mangrovi sp. nov., an acetaldehyde- degrading bacterium isolated from mangrove sediment.</title>
        <authorList>
            <person name="Liu Y."/>
        </authorList>
    </citation>
    <scope>NUCLEOTIDE SEQUENCE [LARGE SCALE GENOMIC DNA]</scope>
    <source>
        <strain evidence="3">C32</strain>
    </source>
</reference>
<evidence type="ECO:0000313" key="2">
    <source>
        <dbReference type="EMBL" id="MCS4554887.1"/>
    </source>
</evidence>
<accession>A0ABT2FF33</accession>
<organism evidence="2 3">
    <name type="scientific">Shewanella electrica</name>
    <dbReference type="NCBI Taxonomy" id="515560"/>
    <lineage>
        <taxon>Bacteria</taxon>
        <taxon>Pseudomonadati</taxon>
        <taxon>Pseudomonadota</taxon>
        <taxon>Gammaproteobacteria</taxon>
        <taxon>Alteromonadales</taxon>
        <taxon>Shewanellaceae</taxon>
        <taxon>Shewanella</taxon>
    </lineage>
</organism>
<comment type="caution">
    <text evidence="2">The sequence shown here is derived from an EMBL/GenBank/DDBJ whole genome shotgun (WGS) entry which is preliminary data.</text>
</comment>
<sequence length="183" mass="19768">MNKKTETKSEAALNRRHFLASSMVLAGAAILSPAIAWADAASLTKEQQAFSQLAHFITGKPQLDEVIIQRAFDCLTAGNKAFLQQAETAFNAIKQAGLKSADDLNGHALMDNAEIAATLKQINSAFYLGYTGTPISARANDNTQFVTYTDALMYPPTADATVIPSYSRGHTNYWVNPPASLKK</sequence>
<dbReference type="EMBL" id="JAKOGG010000001">
    <property type="protein sequence ID" value="MCS4554887.1"/>
    <property type="molecule type" value="Genomic_DNA"/>
</dbReference>
<keyword evidence="1" id="KW-0732">Signal</keyword>
<protein>
    <submittedName>
        <fullName evidence="2">Sorbitol dehydrogenase family protein</fullName>
    </submittedName>
</protein>
<dbReference type="PROSITE" id="PS51318">
    <property type="entry name" value="TAT"/>
    <property type="match status" value="1"/>
</dbReference>
<evidence type="ECO:0000313" key="3">
    <source>
        <dbReference type="Proteomes" id="UP001201549"/>
    </source>
</evidence>
<dbReference type="InterPro" id="IPR006311">
    <property type="entry name" value="TAT_signal"/>
</dbReference>
<feature type="chain" id="PRO_5047490334" evidence="1">
    <location>
        <begin position="39"/>
        <end position="183"/>
    </location>
</feature>
<name>A0ABT2FF33_9GAMM</name>
<evidence type="ECO:0000256" key="1">
    <source>
        <dbReference type="SAM" id="SignalP"/>
    </source>
</evidence>
<dbReference type="Proteomes" id="UP001201549">
    <property type="component" value="Unassembled WGS sequence"/>
</dbReference>
<feature type="signal peptide" evidence="1">
    <location>
        <begin position="1"/>
        <end position="38"/>
    </location>
</feature>